<dbReference type="STRING" id="283909.R7T7L7"/>
<dbReference type="CDD" id="cd03784">
    <property type="entry name" value="GT1_Gtf-like"/>
    <property type="match status" value="1"/>
</dbReference>
<keyword evidence="3" id="KW-0808">Transferase</keyword>
<evidence type="ECO:0000256" key="2">
    <source>
        <dbReference type="ARBA" id="ARBA00022676"/>
    </source>
</evidence>
<dbReference type="PANTHER" id="PTHR48043">
    <property type="entry name" value="EG:EG0003.4 PROTEIN-RELATED"/>
    <property type="match status" value="1"/>
</dbReference>
<proteinExistence type="inferred from homology"/>
<name>R7T7L7_CAPTE</name>
<keyword evidence="4" id="KW-0472">Membrane</keyword>
<evidence type="ECO:0000256" key="1">
    <source>
        <dbReference type="ARBA" id="ARBA00009995"/>
    </source>
</evidence>
<feature type="non-terminal residue" evidence="5">
    <location>
        <position position="223"/>
    </location>
</feature>
<accession>R7T7L7</accession>
<dbReference type="OMA" id="ISWIITH"/>
<dbReference type="FunFam" id="3.40.50.2000:FF:000021">
    <property type="entry name" value="UDP-glucuronosyltransferase"/>
    <property type="match status" value="1"/>
</dbReference>
<dbReference type="SUPFAM" id="SSF53756">
    <property type="entry name" value="UDP-Glycosyltransferase/glycogen phosphorylase"/>
    <property type="match status" value="1"/>
</dbReference>
<dbReference type="InterPro" id="IPR050271">
    <property type="entry name" value="UDP-glycosyltransferase"/>
</dbReference>
<dbReference type="HOGENOM" id="CLU_012949_2_1_1"/>
<evidence type="ECO:0000313" key="5">
    <source>
        <dbReference type="EMBL" id="ELT89644.1"/>
    </source>
</evidence>
<evidence type="ECO:0000256" key="3">
    <source>
        <dbReference type="ARBA" id="ARBA00022679"/>
    </source>
</evidence>
<keyword evidence="7" id="KW-1185">Reference proteome</keyword>
<dbReference type="OrthoDB" id="6280089at2759"/>
<dbReference type="PANTHER" id="PTHR48043:SF145">
    <property type="entry name" value="FI06409P-RELATED"/>
    <property type="match status" value="1"/>
</dbReference>
<keyword evidence="4" id="KW-1133">Transmembrane helix</keyword>
<keyword evidence="4" id="KW-0812">Transmembrane</keyword>
<evidence type="ECO:0008006" key="8">
    <source>
        <dbReference type="Google" id="ProtNLM"/>
    </source>
</evidence>
<evidence type="ECO:0000313" key="6">
    <source>
        <dbReference type="EnsemblMetazoa" id="CapteP48402"/>
    </source>
</evidence>
<sequence>KPLESELAEYADSATKGLIVVTFGSMSRQIPSDVMQKMLNVFGHFPTISSSYGTLKISTKASPGNVKLSKWVPQIDLFAHRNTKLFIGHGGNNGQMEAVYYGLPMATLPIFGDQFYNAQRITARNYDRVVNIREFTKDELYEAIADVLGNQTYADNIQKCSRIFHSMRDPHERLLFWVDHVLRFGGDHLRPTYMDLTLWKFFMLDVVGAILVFLLATVYCIWK</sequence>
<dbReference type="AlphaFoldDB" id="R7T7L7"/>
<dbReference type="Pfam" id="PF00201">
    <property type="entry name" value="UDPGT"/>
    <property type="match status" value="1"/>
</dbReference>
<keyword evidence="2" id="KW-0328">Glycosyltransferase</keyword>
<dbReference type="Gene3D" id="3.40.50.2000">
    <property type="entry name" value="Glycogen Phosphorylase B"/>
    <property type="match status" value="1"/>
</dbReference>
<feature type="transmembrane region" description="Helical" evidence="4">
    <location>
        <begin position="198"/>
        <end position="222"/>
    </location>
</feature>
<protein>
    <recommendedName>
        <fullName evidence="8">UDP-glucuronosyltransferase</fullName>
    </recommendedName>
</protein>
<dbReference type="EnsemblMetazoa" id="CapteT48402">
    <property type="protein sequence ID" value="CapteP48402"/>
    <property type="gene ID" value="CapteG48402"/>
</dbReference>
<reference evidence="6" key="3">
    <citation type="submission" date="2015-06" db="UniProtKB">
        <authorList>
            <consortium name="EnsemblMetazoa"/>
        </authorList>
    </citation>
    <scope>IDENTIFICATION</scope>
</reference>
<feature type="non-terminal residue" evidence="5">
    <location>
        <position position="1"/>
    </location>
</feature>
<dbReference type="Proteomes" id="UP000014760">
    <property type="component" value="Unassembled WGS sequence"/>
</dbReference>
<organism evidence="5">
    <name type="scientific">Capitella teleta</name>
    <name type="common">Polychaete worm</name>
    <dbReference type="NCBI Taxonomy" id="283909"/>
    <lineage>
        <taxon>Eukaryota</taxon>
        <taxon>Metazoa</taxon>
        <taxon>Spiralia</taxon>
        <taxon>Lophotrochozoa</taxon>
        <taxon>Annelida</taxon>
        <taxon>Polychaeta</taxon>
        <taxon>Sedentaria</taxon>
        <taxon>Scolecida</taxon>
        <taxon>Capitellidae</taxon>
        <taxon>Capitella</taxon>
    </lineage>
</organism>
<reference evidence="5 7" key="2">
    <citation type="journal article" date="2013" name="Nature">
        <title>Insights into bilaterian evolution from three spiralian genomes.</title>
        <authorList>
            <person name="Simakov O."/>
            <person name="Marletaz F."/>
            <person name="Cho S.J."/>
            <person name="Edsinger-Gonzales E."/>
            <person name="Havlak P."/>
            <person name="Hellsten U."/>
            <person name="Kuo D.H."/>
            <person name="Larsson T."/>
            <person name="Lv J."/>
            <person name="Arendt D."/>
            <person name="Savage R."/>
            <person name="Osoegawa K."/>
            <person name="de Jong P."/>
            <person name="Grimwood J."/>
            <person name="Chapman J.A."/>
            <person name="Shapiro H."/>
            <person name="Aerts A."/>
            <person name="Otillar R.P."/>
            <person name="Terry A.Y."/>
            <person name="Boore J.L."/>
            <person name="Grigoriev I.V."/>
            <person name="Lindberg D.R."/>
            <person name="Seaver E.C."/>
            <person name="Weisblat D.A."/>
            <person name="Putnam N.H."/>
            <person name="Rokhsar D.S."/>
        </authorList>
    </citation>
    <scope>NUCLEOTIDE SEQUENCE</scope>
    <source>
        <strain evidence="5 7">I ESC-2004</strain>
    </source>
</reference>
<dbReference type="InterPro" id="IPR002213">
    <property type="entry name" value="UDP_glucos_trans"/>
</dbReference>
<dbReference type="GO" id="GO:0008194">
    <property type="term" value="F:UDP-glycosyltransferase activity"/>
    <property type="evidence" value="ECO:0007669"/>
    <property type="project" value="InterPro"/>
</dbReference>
<comment type="similarity">
    <text evidence="1">Belongs to the UDP-glycosyltransferase family.</text>
</comment>
<reference evidence="7" key="1">
    <citation type="submission" date="2012-12" db="EMBL/GenBank/DDBJ databases">
        <authorList>
            <person name="Hellsten U."/>
            <person name="Grimwood J."/>
            <person name="Chapman J.A."/>
            <person name="Shapiro H."/>
            <person name="Aerts A."/>
            <person name="Otillar R.P."/>
            <person name="Terry A.Y."/>
            <person name="Boore J.L."/>
            <person name="Simakov O."/>
            <person name="Marletaz F."/>
            <person name="Cho S.-J."/>
            <person name="Edsinger-Gonzales E."/>
            <person name="Havlak P."/>
            <person name="Kuo D.-H."/>
            <person name="Larsson T."/>
            <person name="Lv J."/>
            <person name="Arendt D."/>
            <person name="Savage R."/>
            <person name="Osoegawa K."/>
            <person name="de Jong P."/>
            <person name="Lindberg D.R."/>
            <person name="Seaver E.C."/>
            <person name="Weisblat D.A."/>
            <person name="Putnam N.H."/>
            <person name="Grigoriev I.V."/>
            <person name="Rokhsar D.S."/>
        </authorList>
    </citation>
    <scope>NUCLEOTIDE SEQUENCE</scope>
    <source>
        <strain evidence="7">I ESC-2004</strain>
    </source>
</reference>
<dbReference type="EMBL" id="KB311247">
    <property type="protein sequence ID" value="ELT89644.1"/>
    <property type="molecule type" value="Genomic_DNA"/>
</dbReference>
<evidence type="ECO:0000313" key="7">
    <source>
        <dbReference type="Proteomes" id="UP000014760"/>
    </source>
</evidence>
<evidence type="ECO:0000256" key="4">
    <source>
        <dbReference type="SAM" id="Phobius"/>
    </source>
</evidence>
<dbReference type="EMBL" id="AMQN01032479">
    <property type="status" value="NOT_ANNOTATED_CDS"/>
    <property type="molecule type" value="Genomic_DNA"/>
</dbReference>
<gene>
    <name evidence="5" type="ORF">CAPTEDRAFT_48402</name>
</gene>